<dbReference type="EMBL" id="BTRK01000006">
    <property type="protein sequence ID" value="GMR61863.1"/>
    <property type="molecule type" value="Genomic_DNA"/>
</dbReference>
<gene>
    <name evidence="2" type="ORF">PMAYCL1PPCAC_32058</name>
</gene>
<evidence type="ECO:0000313" key="3">
    <source>
        <dbReference type="Proteomes" id="UP001328107"/>
    </source>
</evidence>
<keyword evidence="3" id="KW-1185">Reference proteome</keyword>
<dbReference type="Proteomes" id="UP001328107">
    <property type="component" value="Unassembled WGS sequence"/>
</dbReference>
<comment type="caution">
    <text evidence="2">The sequence shown here is derived from an EMBL/GenBank/DDBJ whole genome shotgun (WGS) entry which is preliminary data.</text>
</comment>
<dbReference type="InterPro" id="IPR001214">
    <property type="entry name" value="SET_dom"/>
</dbReference>
<dbReference type="PANTHER" id="PTHR45660">
    <property type="entry name" value="HISTONE-LYSINE N-METHYLTRANSFERASE SETMAR"/>
    <property type="match status" value="1"/>
</dbReference>
<evidence type="ECO:0000313" key="2">
    <source>
        <dbReference type="EMBL" id="GMR61863.1"/>
    </source>
</evidence>
<dbReference type="GO" id="GO:0042054">
    <property type="term" value="F:histone methyltransferase activity"/>
    <property type="evidence" value="ECO:0007669"/>
    <property type="project" value="TreeGrafter"/>
</dbReference>
<dbReference type="Pfam" id="PF00856">
    <property type="entry name" value="SET"/>
    <property type="match status" value="1"/>
</dbReference>
<dbReference type="SUPFAM" id="SSF82199">
    <property type="entry name" value="SET domain"/>
    <property type="match status" value="1"/>
</dbReference>
<dbReference type="PROSITE" id="PS50280">
    <property type="entry name" value="SET"/>
    <property type="match status" value="1"/>
</dbReference>
<protein>
    <recommendedName>
        <fullName evidence="1">SET domain-containing protein</fullName>
    </recommendedName>
</protein>
<organism evidence="2 3">
    <name type="scientific">Pristionchus mayeri</name>
    <dbReference type="NCBI Taxonomy" id="1317129"/>
    <lineage>
        <taxon>Eukaryota</taxon>
        <taxon>Metazoa</taxon>
        <taxon>Ecdysozoa</taxon>
        <taxon>Nematoda</taxon>
        <taxon>Chromadorea</taxon>
        <taxon>Rhabditida</taxon>
        <taxon>Rhabditina</taxon>
        <taxon>Diplogasteromorpha</taxon>
        <taxon>Diplogasteroidea</taxon>
        <taxon>Neodiplogasteridae</taxon>
        <taxon>Pristionchus</taxon>
    </lineage>
</organism>
<accession>A0AAN5DE49</accession>
<sequence length="152" mass="17098">TIRAVTEFAEHELITEYCGKVQLEKTTGRSQQFDFSLGYDAVRDDGKKRPLVISAFKMGNEARFISHSCEPNAYFQTTVIERDALCTNRGAVHALRPIAGGEEITLDYFDGKGLNDFTIDFSAMFPESGCACNSPRCRFTPEAFKFYKRGLK</sequence>
<dbReference type="SMART" id="SM00317">
    <property type="entry name" value="SET"/>
    <property type="match status" value="1"/>
</dbReference>
<dbReference type="InterPro" id="IPR046341">
    <property type="entry name" value="SET_dom_sf"/>
</dbReference>
<feature type="domain" description="SET" evidence="1">
    <location>
        <begin position="1"/>
        <end position="109"/>
    </location>
</feature>
<reference evidence="3" key="1">
    <citation type="submission" date="2022-10" db="EMBL/GenBank/DDBJ databases">
        <title>Genome assembly of Pristionchus species.</title>
        <authorList>
            <person name="Yoshida K."/>
            <person name="Sommer R.J."/>
        </authorList>
    </citation>
    <scope>NUCLEOTIDE SEQUENCE [LARGE SCALE GENOMIC DNA]</scope>
    <source>
        <strain evidence="3">RS5460</strain>
    </source>
</reference>
<proteinExistence type="predicted"/>
<dbReference type="InterPro" id="IPR051357">
    <property type="entry name" value="H3K9_HMTase_SUVAR3-9"/>
</dbReference>
<dbReference type="AlphaFoldDB" id="A0AAN5DE49"/>
<dbReference type="GO" id="GO:0003690">
    <property type="term" value="F:double-stranded DNA binding"/>
    <property type="evidence" value="ECO:0007669"/>
    <property type="project" value="TreeGrafter"/>
</dbReference>
<feature type="non-terminal residue" evidence="2">
    <location>
        <position position="1"/>
    </location>
</feature>
<dbReference type="PANTHER" id="PTHR45660:SF13">
    <property type="entry name" value="HISTONE-LYSINE N-METHYLTRANSFERASE SETMAR"/>
    <property type="match status" value="1"/>
</dbReference>
<name>A0AAN5DE49_9BILA</name>
<dbReference type="Gene3D" id="2.170.270.10">
    <property type="entry name" value="SET domain"/>
    <property type="match status" value="1"/>
</dbReference>
<evidence type="ECO:0000259" key="1">
    <source>
        <dbReference type="PROSITE" id="PS50280"/>
    </source>
</evidence>